<feature type="compositionally biased region" description="Basic and acidic residues" evidence="4">
    <location>
        <begin position="69"/>
        <end position="82"/>
    </location>
</feature>
<name>A0A1D2MHH2_ORCCI</name>
<feature type="compositionally biased region" description="Basic residues" evidence="4">
    <location>
        <begin position="56"/>
        <end position="66"/>
    </location>
</feature>
<dbReference type="OrthoDB" id="412781at2759"/>
<keyword evidence="2" id="KW-0677">Repeat</keyword>
<gene>
    <name evidence="6" type="ORF">Ocin01_14330</name>
</gene>
<dbReference type="PANTHER" id="PTHR23270:SF10">
    <property type="entry name" value="PROTEIN RRP5 HOMOLOG"/>
    <property type="match status" value="1"/>
</dbReference>
<feature type="region of interest" description="Disordered" evidence="4">
    <location>
        <begin position="627"/>
        <end position="686"/>
    </location>
</feature>
<dbReference type="InterPro" id="IPR008847">
    <property type="entry name" value="Suf"/>
</dbReference>
<dbReference type="InterPro" id="IPR045209">
    <property type="entry name" value="Rrp5"/>
</dbReference>
<dbReference type="GO" id="GO:0006364">
    <property type="term" value="P:rRNA processing"/>
    <property type="evidence" value="ECO:0007669"/>
    <property type="project" value="InterPro"/>
</dbReference>
<feature type="region of interest" description="Disordered" evidence="4">
    <location>
        <begin position="1"/>
        <end position="82"/>
    </location>
</feature>
<dbReference type="Pfam" id="PF05843">
    <property type="entry name" value="Suf"/>
    <property type="match status" value="1"/>
</dbReference>
<dbReference type="GO" id="GO:0032040">
    <property type="term" value="C:small-subunit processome"/>
    <property type="evidence" value="ECO:0007669"/>
    <property type="project" value="TreeGrafter"/>
</dbReference>
<dbReference type="PANTHER" id="PTHR23270">
    <property type="entry name" value="PROGRAMMED CELL DEATH PROTEIN 11 PRE-RRNA PROCESSING PROTEIN RRP5"/>
    <property type="match status" value="1"/>
</dbReference>
<dbReference type="PROSITE" id="PS50126">
    <property type="entry name" value="S1"/>
    <property type="match status" value="4"/>
</dbReference>
<organism evidence="6 7">
    <name type="scientific">Orchesella cincta</name>
    <name type="common">Springtail</name>
    <name type="synonym">Podura cincta</name>
    <dbReference type="NCBI Taxonomy" id="48709"/>
    <lineage>
        <taxon>Eukaryota</taxon>
        <taxon>Metazoa</taxon>
        <taxon>Ecdysozoa</taxon>
        <taxon>Arthropoda</taxon>
        <taxon>Hexapoda</taxon>
        <taxon>Collembola</taxon>
        <taxon>Entomobryomorpha</taxon>
        <taxon>Entomobryoidea</taxon>
        <taxon>Orchesellidae</taxon>
        <taxon>Orchesellinae</taxon>
        <taxon>Orchesella</taxon>
    </lineage>
</organism>
<evidence type="ECO:0000313" key="7">
    <source>
        <dbReference type="Proteomes" id="UP000094527"/>
    </source>
</evidence>
<dbReference type="InterPro" id="IPR003029">
    <property type="entry name" value="S1_domain"/>
</dbReference>
<dbReference type="Gene3D" id="2.40.50.140">
    <property type="entry name" value="Nucleic acid-binding proteins"/>
    <property type="match status" value="4"/>
</dbReference>
<feature type="domain" description="S1 motif" evidence="5">
    <location>
        <begin position="540"/>
        <end position="621"/>
    </location>
</feature>
<evidence type="ECO:0000256" key="3">
    <source>
        <dbReference type="ARBA" id="ARBA00023242"/>
    </source>
</evidence>
<dbReference type="Pfam" id="PF00575">
    <property type="entry name" value="S1"/>
    <property type="match status" value="1"/>
</dbReference>
<dbReference type="GO" id="GO:0003723">
    <property type="term" value="F:RNA binding"/>
    <property type="evidence" value="ECO:0007669"/>
    <property type="project" value="TreeGrafter"/>
</dbReference>
<proteinExistence type="predicted"/>
<dbReference type="EMBL" id="LJIJ01001255">
    <property type="protein sequence ID" value="ODM92352.1"/>
    <property type="molecule type" value="Genomic_DNA"/>
</dbReference>
<dbReference type="SUPFAM" id="SSF48452">
    <property type="entry name" value="TPR-like"/>
    <property type="match status" value="2"/>
</dbReference>
<dbReference type="InterPro" id="IPR011990">
    <property type="entry name" value="TPR-like_helical_dom_sf"/>
</dbReference>
<comment type="caution">
    <text evidence="6">The sequence shown here is derived from an EMBL/GenBank/DDBJ whole genome shotgun (WGS) entry which is preliminary data.</text>
</comment>
<feature type="compositionally biased region" description="Basic residues" evidence="4">
    <location>
        <begin position="661"/>
        <end position="673"/>
    </location>
</feature>
<feature type="domain" description="S1 motif" evidence="5">
    <location>
        <begin position="100"/>
        <end position="190"/>
    </location>
</feature>
<dbReference type="SMART" id="SM00316">
    <property type="entry name" value="S1"/>
    <property type="match status" value="4"/>
</dbReference>
<feature type="domain" description="S1 motif" evidence="5">
    <location>
        <begin position="302"/>
        <end position="368"/>
    </location>
</feature>
<dbReference type="SUPFAM" id="SSF50249">
    <property type="entry name" value="Nucleic acid-binding proteins"/>
    <property type="match status" value="4"/>
</dbReference>
<dbReference type="STRING" id="48709.A0A1D2MHH2"/>
<evidence type="ECO:0000259" key="5">
    <source>
        <dbReference type="PROSITE" id="PS50126"/>
    </source>
</evidence>
<dbReference type="OMA" id="DRIVECT"/>
<feature type="compositionally biased region" description="Polar residues" evidence="4">
    <location>
        <begin position="676"/>
        <end position="685"/>
    </location>
</feature>
<evidence type="ECO:0000256" key="2">
    <source>
        <dbReference type="ARBA" id="ARBA00022737"/>
    </source>
</evidence>
<evidence type="ECO:0000256" key="4">
    <source>
        <dbReference type="SAM" id="MobiDB-lite"/>
    </source>
</evidence>
<comment type="subcellular location">
    <subcellularLocation>
        <location evidence="1">Nucleus</location>
    </subcellularLocation>
</comment>
<evidence type="ECO:0000256" key="1">
    <source>
        <dbReference type="ARBA" id="ARBA00004123"/>
    </source>
</evidence>
<dbReference type="InterPro" id="IPR012340">
    <property type="entry name" value="NA-bd_OB-fold"/>
</dbReference>
<keyword evidence="3" id="KW-0539">Nucleus</keyword>
<feature type="region of interest" description="Disordered" evidence="4">
    <location>
        <begin position="726"/>
        <end position="775"/>
    </location>
</feature>
<dbReference type="Gene3D" id="1.25.40.10">
    <property type="entry name" value="Tetratricopeptide repeat domain"/>
    <property type="match status" value="1"/>
</dbReference>
<reference evidence="6 7" key="1">
    <citation type="journal article" date="2016" name="Genome Biol. Evol.">
        <title>Gene Family Evolution Reflects Adaptation to Soil Environmental Stressors in the Genome of the Collembolan Orchesella cincta.</title>
        <authorList>
            <person name="Faddeeva-Vakhrusheva A."/>
            <person name="Derks M.F."/>
            <person name="Anvar S.Y."/>
            <person name="Agamennone V."/>
            <person name="Suring W."/>
            <person name="Smit S."/>
            <person name="van Straalen N.M."/>
            <person name="Roelofs D."/>
        </authorList>
    </citation>
    <scope>NUCLEOTIDE SEQUENCE [LARGE SCALE GENOMIC DNA]</scope>
    <source>
        <tissue evidence="6">Mixed pool</tissue>
    </source>
</reference>
<feature type="compositionally biased region" description="Low complexity" evidence="4">
    <location>
        <begin position="763"/>
        <end position="772"/>
    </location>
</feature>
<feature type="domain" description="S1 motif" evidence="5">
    <location>
        <begin position="387"/>
        <end position="459"/>
    </location>
</feature>
<evidence type="ECO:0000313" key="6">
    <source>
        <dbReference type="EMBL" id="ODM92352.1"/>
    </source>
</evidence>
<protein>
    <submittedName>
        <fullName evidence="6">Protein RRP5</fullName>
    </submittedName>
</protein>
<dbReference type="AlphaFoldDB" id="A0A1D2MHH2"/>
<dbReference type="Proteomes" id="UP000094527">
    <property type="component" value="Unassembled WGS sequence"/>
</dbReference>
<sequence>MEMVDTEEYFPRGKTAPAVAKADKSGGTERGTQVGKRAKLGNKLENLFTNTDEKPKRKAKNNKKNKLTPGEEKTLAGNRRGPEEKKFSVVPLTYDQIVEGMLSVGVVSRIKDHELYVSLPGRTGGTVSITNISSPYLKVLEKYAGGKEAMDEDLCIYTLKDMFQIGQQVVVKVIKVERSDTTTKISLSMNPTDLHEFYSTTILKEDLVMIAAVESKEDHGYVMDVGINGARCFLPNAEVNKFLSRVNNNRQFGVGQLVYCKVKRVQFHRLIANVTFTIMPKLVRLQKMDEITSLNYSTLIPGMLVDAIVMETHRTGIMVHCMDLNGLVYQDHLSDRWASPETLEVGSTVPARILYTLPNLTSPYLTLQADLLPLAQSGDRTDLNKLGAKLEVRIVRTEKRGLIVRFADEEKGIIPINHIGNEALLTSDDISKKFKKNSVHPCRVLQYSPIERMYLCTFRKDKLESDVCHVQQATCGRGLCPVWLRMHGFIPNTLLKNKMLSEAAKEKLVGTSVKARIMERDISLDKVVLTAHKELVASNGAVITSVEEAEIGMKGHAIIKSFNKGGAYVNAIGGVEGFIPASKLNRVRLADFKEAHHVGQIIEYKVLEKVPEKNHLLLTAIIDDEEEEAPQKKSGRKEKRKLSVNSDSDAQKENGEESGLSKKKKRKKNKKKTKSDTSIDTCQSDSDVEIKVESEIKADPDIKIENESMSLDLDIPETDTFWNSAVEIKDEPVSDAEEDLDTSKSRSKKKGQKASQLAVADLSSKTKSTSGSESEKVLESVSKFESGEITSPNDPNYWLELMTHYSSLGNVDKARGVAKQALSSMDYRNEKAKLRVWGGLLQMEVKYGTEESVKIAFADALQRNDEFECFKMMALVYDTLNRKKDAERTYRQMTKKFRLEPEAWIRFGFFYFMQKELDSGRELLNQALSAVADAKKVYVITKFALLEMHHGEQTKGEEMLNRVLEQYPQRIDIWLLYVNALIKAGDNDKTRAVFHRAFEVKWSPRKVKPLLQRFQSFENEYGDDLTKAEFQNCALKVLSMSSKD</sequence>
<feature type="compositionally biased region" description="Basic residues" evidence="4">
    <location>
        <begin position="633"/>
        <end position="642"/>
    </location>
</feature>
<keyword evidence="7" id="KW-1185">Reference proteome</keyword>
<accession>A0A1D2MHH2</accession>